<organism evidence="1 2">
    <name type="scientific">Austropuccinia psidii MF-1</name>
    <dbReference type="NCBI Taxonomy" id="1389203"/>
    <lineage>
        <taxon>Eukaryota</taxon>
        <taxon>Fungi</taxon>
        <taxon>Dikarya</taxon>
        <taxon>Basidiomycota</taxon>
        <taxon>Pucciniomycotina</taxon>
        <taxon>Pucciniomycetes</taxon>
        <taxon>Pucciniales</taxon>
        <taxon>Sphaerophragmiaceae</taxon>
        <taxon>Austropuccinia</taxon>
    </lineage>
</organism>
<dbReference type="Proteomes" id="UP000765509">
    <property type="component" value="Unassembled WGS sequence"/>
</dbReference>
<dbReference type="EMBL" id="AVOT02004126">
    <property type="protein sequence ID" value="MBW0475488.1"/>
    <property type="molecule type" value="Genomic_DNA"/>
</dbReference>
<dbReference type="AlphaFoldDB" id="A0A9Q3C212"/>
<keyword evidence="2" id="KW-1185">Reference proteome</keyword>
<evidence type="ECO:0000313" key="1">
    <source>
        <dbReference type="EMBL" id="MBW0475488.1"/>
    </source>
</evidence>
<name>A0A9Q3C212_9BASI</name>
<accession>A0A9Q3C212</accession>
<sequence length="113" mass="12624">MSEPQRTDGGSTEGAELVSIVSLELMAKELCSRRIQCVRMKHSNPEDFINESGPEANYDPQFEPQSITKTSPAILGKVRFLWSWTLSMGPGHLGEEMFHGHFLWSHGPPEILA</sequence>
<evidence type="ECO:0000313" key="2">
    <source>
        <dbReference type="Proteomes" id="UP000765509"/>
    </source>
</evidence>
<gene>
    <name evidence="1" type="ORF">O181_015203</name>
</gene>
<reference evidence="1" key="1">
    <citation type="submission" date="2021-03" db="EMBL/GenBank/DDBJ databases">
        <title>Draft genome sequence of rust myrtle Austropuccinia psidii MF-1, a brazilian biotype.</title>
        <authorList>
            <person name="Quecine M.C."/>
            <person name="Pachon D.M.R."/>
            <person name="Bonatelli M.L."/>
            <person name="Correr F.H."/>
            <person name="Franceschini L.M."/>
            <person name="Leite T.F."/>
            <person name="Margarido G.R.A."/>
            <person name="Almeida C.A."/>
            <person name="Ferrarezi J.A."/>
            <person name="Labate C.A."/>
        </authorList>
    </citation>
    <scope>NUCLEOTIDE SEQUENCE</scope>
    <source>
        <strain evidence="1">MF-1</strain>
    </source>
</reference>
<protein>
    <submittedName>
        <fullName evidence="1">Uncharacterized protein</fullName>
    </submittedName>
</protein>
<comment type="caution">
    <text evidence="1">The sequence shown here is derived from an EMBL/GenBank/DDBJ whole genome shotgun (WGS) entry which is preliminary data.</text>
</comment>
<proteinExistence type="predicted"/>